<organism evidence="3 4">
    <name type="scientific">Tothia fuscella</name>
    <dbReference type="NCBI Taxonomy" id="1048955"/>
    <lineage>
        <taxon>Eukaryota</taxon>
        <taxon>Fungi</taxon>
        <taxon>Dikarya</taxon>
        <taxon>Ascomycota</taxon>
        <taxon>Pezizomycotina</taxon>
        <taxon>Dothideomycetes</taxon>
        <taxon>Pleosporomycetidae</taxon>
        <taxon>Venturiales</taxon>
        <taxon>Cylindrosympodiaceae</taxon>
        <taxon>Tothia</taxon>
    </lineage>
</organism>
<evidence type="ECO:0000313" key="4">
    <source>
        <dbReference type="Proteomes" id="UP000800235"/>
    </source>
</evidence>
<evidence type="ECO:0000256" key="1">
    <source>
        <dbReference type="SAM" id="MobiDB-lite"/>
    </source>
</evidence>
<evidence type="ECO:0000256" key="2">
    <source>
        <dbReference type="SAM" id="Phobius"/>
    </source>
</evidence>
<dbReference type="EMBL" id="MU007082">
    <property type="protein sequence ID" value="KAF2423424.1"/>
    <property type="molecule type" value="Genomic_DNA"/>
</dbReference>
<comment type="caution">
    <text evidence="3">The sequence shown here is derived from an EMBL/GenBank/DDBJ whole genome shotgun (WGS) entry which is preliminary data.</text>
</comment>
<dbReference type="AlphaFoldDB" id="A0A9P4NJ75"/>
<feature type="transmembrane region" description="Helical" evidence="2">
    <location>
        <begin position="60"/>
        <end position="85"/>
    </location>
</feature>
<keyword evidence="2" id="KW-1133">Transmembrane helix</keyword>
<feature type="region of interest" description="Disordered" evidence="1">
    <location>
        <begin position="1"/>
        <end position="20"/>
    </location>
</feature>
<accession>A0A9P4NJ75</accession>
<keyword evidence="2" id="KW-0472">Membrane</keyword>
<keyword evidence="2" id="KW-0812">Transmembrane</keyword>
<keyword evidence="4" id="KW-1185">Reference proteome</keyword>
<name>A0A9P4NJ75_9PEZI</name>
<gene>
    <name evidence="3" type="ORF">EJ08DRAFT_451558</name>
</gene>
<protein>
    <submittedName>
        <fullName evidence="3">Uncharacterized protein</fullName>
    </submittedName>
</protein>
<dbReference type="Proteomes" id="UP000800235">
    <property type="component" value="Unassembled WGS sequence"/>
</dbReference>
<reference evidence="3" key="1">
    <citation type="journal article" date="2020" name="Stud. Mycol.">
        <title>101 Dothideomycetes genomes: a test case for predicting lifestyles and emergence of pathogens.</title>
        <authorList>
            <person name="Haridas S."/>
            <person name="Albert R."/>
            <person name="Binder M."/>
            <person name="Bloem J."/>
            <person name="Labutti K."/>
            <person name="Salamov A."/>
            <person name="Andreopoulos B."/>
            <person name="Baker S."/>
            <person name="Barry K."/>
            <person name="Bills G."/>
            <person name="Bluhm B."/>
            <person name="Cannon C."/>
            <person name="Castanera R."/>
            <person name="Culley D."/>
            <person name="Daum C."/>
            <person name="Ezra D."/>
            <person name="Gonzalez J."/>
            <person name="Henrissat B."/>
            <person name="Kuo A."/>
            <person name="Liang C."/>
            <person name="Lipzen A."/>
            <person name="Lutzoni F."/>
            <person name="Magnuson J."/>
            <person name="Mondo S."/>
            <person name="Nolan M."/>
            <person name="Ohm R."/>
            <person name="Pangilinan J."/>
            <person name="Park H.-J."/>
            <person name="Ramirez L."/>
            <person name="Alfaro M."/>
            <person name="Sun H."/>
            <person name="Tritt A."/>
            <person name="Yoshinaga Y."/>
            <person name="Zwiers L.-H."/>
            <person name="Turgeon B."/>
            <person name="Goodwin S."/>
            <person name="Spatafora J."/>
            <person name="Crous P."/>
            <person name="Grigoriev I."/>
        </authorList>
    </citation>
    <scope>NUCLEOTIDE SEQUENCE</scope>
    <source>
        <strain evidence="3">CBS 130266</strain>
    </source>
</reference>
<proteinExistence type="predicted"/>
<sequence length="165" mass="18772">MVLVSITGDTASRSTEGDADPDVLSTILSPSLASTRYHFGFSLLGRHGELHREKSHRYQVFCFSLFDTLMSFSLALGTILVLVSLKRGTISYTTRHGTGLRQTTASFPILICPSLISTRYHFGFDLLDRRYGKLHYARRHKGQPFYASFSILIYPSHISIRYQWF</sequence>
<evidence type="ECO:0000313" key="3">
    <source>
        <dbReference type="EMBL" id="KAF2423424.1"/>
    </source>
</evidence>